<evidence type="ECO:0000256" key="5">
    <source>
        <dbReference type="ARBA" id="ARBA00023136"/>
    </source>
</evidence>
<evidence type="ECO:0000256" key="6">
    <source>
        <dbReference type="SAM" id="MobiDB-lite"/>
    </source>
</evidence>
<evidence type="ECO:0000256" key="2">
    <source>
        <dbReference type="ARBA" id="ARBA00022475"/>
    </source>
</evidence>
<dbReference type="PANTHER" id="PTHR30250:SF11">
    <property type="entry name" value="O-ANTIGEN TRANSPORTER-RELATED"/>
    <property type="match status" value="1"/>
</dbReference>
<name>A0ABY4N561_9MICO</name>
<dbReference type="InterPro" id="IPR002797">
    <property type="entry name" value="Polysacc_synth"/>
</dbReference>
<feature type="transmembrane region" description="Helical" evidence="7">
    <location>
        <begin position="121"/>
        <end position="148"/>
    </location>
</feature>
<feature type="compositionally biased region" description="Basic and acidic residues" evidence="6">
    <location>
        <begin position="1"/>
        <end position="14"/>
    </location>
</feature>
<dbReference type="RefSeq" id="WP_249477545.1">
    <property type="nucleotide sequence ID" value="NZ_CP097218.1"/>
</dbReference>
<gene>
    <name evidence="8" type="ORF">M4486_12505</name>
</gene>
<organism evidence="8 9">
    <name type="scientific">Brachybacterium kimchii</name>
    <dbReference type="NCBI Taxonomy" id="2942909"/>
    <lineage>
        <taxon>Bacteria</taxon>
        <taxon>Bacillati</taxon>
        <taxon>Actinomycetota</taxon>
        <taxon>Actinomycetes</taxon>
        <taxon>Micrococcales</taxon>
        <taxon>Dermabacteraceae</taxon>
        <taxon>Brachybacterium</taxon>
    </lineage>
</organism>
<feature type="transmembrane region" description="Helical" evidence="7">
    <location>
        <begin position="363"/>
        <end position="384"/>
    </location>
</feature>
<dbReference type="PANTHER" id="PTHR30250">
    <property type="entry name" value="PST FAMILY PREDICTED COLANIC ACID TRANSPORTER"/>
    <property type="match status" value="1"/>
</dbReference>
<feature type="transmembrane region" description="Helical" evidence="7">
    <location>
        <begin position="330"/>
        <end position="357"/>
    </location>
</feature>
<feature type="region of interest" description="Disordered" evidence="6">
    <location>
        <begin position="449"/>
        <end position="472"/>
    </location>
</feature>
<proteinExistence type="predicted"/>
<feature type="transmembrane region" description="Helical" evidence="7">
    <location>
        <begin position="183"/>
        <end position="203"/>
    </location>
</feature>
<comment type="subcellular location">
    <subcellularLocation>
        <location evidence="1">Cell membrane</location>
        <topology evidence="1">Multi-pass membrane protein</topology>
    </subcellularLocation>
</comment>
<dbReference type="EMBL" id="CP097218">
    <property type="protein sequence ID" value="UQN28459.1"/>
    <property type="molecule type" value="Genomic_DNA"/>
</dbReference>
<evidence type="ECO:0000313" key="9">
    <source>
        <dbReference type="Proteomes" id="UP001055868"/>
    </source>
</evidence>
<keyword evidence="9" id="KW-1185">Reference proteome</keyword>
<dbReference type="InterPro" id="IPR050833">
    <property type="entry name" value="Poly_Biosynth_Transport"/>
</dbReference>
<evidence type="ECO:0000256" key="7">
    <source>
        <dbReference type="SAM" id="Phobius"/>
    </source>
</evidence>
<feature type="region of interest" description="Disordered" evidence="6">
    <location>
        <begin position="1"/>
        <end position="41"/>
    </location>
</feature>
<feature type="transmembrane region" description="Helical" evidence="7">
    <location>
        <begin position="50"/>
        <end position="71"/>
    </location>
</feature>
<feature type="transmembrane region" description="Helical" evidence="7">
    <location>
        <begin position="154"/>
        <end position="171"/>
    </location>
</feature>
<reference evidence="8" key="1">
    <citation type="submission" date="2022-05" db="EMBL/GenBank/DDBJ databases">
        <title>Genomic analysis of Brachybacterium sp. CBA3104.</title>
        <authorList>
            <person name="Roh S.W."/>
            <person name="Kim Y.B."/>
            <person name="Kim Y."/>
        </authorList>
    </citation>
    <scope>NUCLEOTIDE SEQUENCE</scope>
    <source>
        <strain evidence="8">CBA3104</strain>
    </source>
</reference>
<feature type="transmembrane region" description="Helical" evidence="7">
    <location>
        <begin position="83"/>
        <end position="101"/>
    </location>
</feature>
<keyword evidence="3 7" id="KW-0812">Transmembrane</keyword>
<feature type="transmembrane region" description="Helical" evidence="7">
    <location>
        <begin position="396"/>
        <end position="414"/>
    </location>
</feature>
<evidence type="ECO:0000313" key="8">
    <source>
        <dbReference type="EMBL" id="UQN28459.1"/>
    </source>
</evidence>
<keyword evidence="4 7" id="KW-1133">Transmembrane helix</keyword>
<feature type="compositionally biased region" description="Gly residues" evidence="6">
    <location>
        <begin position="18"/>
        <end position="27"/>
    </location>
</feature>
<sequence length="472" mass="50549">MTQDHDEQQPRRAPDGPTGAGPAGAGPAGEDPADHVPPPVDTTRRVASDALAVGLGYLASFAYPLVSLPLLARVFGVEDLGRFMFALAVLQLVVQFTDFGFGMSALRRIAIARTRAERSRVAFATLAATAGLWLVASAVLMLVVLIVPGLHDQWPIYLIGLLLIGVGAMYPKWLLQGTGRVKAFALLTAVSRLVALVLLVFTVNSADDDWLAMTWQQFPLALSAVSSWVIILWWWKDVHVVRPRASETLEALRDSTPMFFSNVASIIMGSANSVVLGVVSSPTAVAYFSAAERFGNAARGVMRGVVDAMLPRMTRGHSEGPGTSSLQRMILIGIMSAYVVAGLCLVIFAPMVVPWYLGADMAPAAGVTQLVGIALAIGGVETALMLKATAEHRFRLVARFALIGACEHLVLLFVTGSLWGAHGIGCAMIVTETLMGVLYTRDALRRRRERREARDAAPSEQADVAQVDPSHT</sequence>
<keyword evidence="2" id="KW-1003">Cell membrane</keyword>
<dbReference type="Proteomes" id="UP001055868">
    <property type="component" value="Chromosome"/>
</dbReference>
<evidence type="ECO:0000256" key="3">
    <source>
        <dbReference type="ARBA" id="ARBA00022692"/>
    </source>
</evidence>
<dbReference type="Pfam" id="PF01943">
    <property type="entry name" value="Polysacc_synt"/>
    <property type="match status" value="1"/>
</dbReference>
<evidence type="ECO:0000256" key="4">
    <source>
        <dbReference type="ARBA" id="ARBA00022989"/>
    </source>
</evidence>
<protein>
    <submittedName>
        <fullName evidence="8">Oligosaccharide flippase family protein</fullName>
    </submittedName>
</protein>
<feature type="transmembrane region" description="Helical" evidence="7">
    <location>
        <begin position="420"/>
        <end position="440"/>
    </location>
</feature>
<feature type="transmembrane region" description="Helical" evidence="7">
    <location>
        <begin position="215"/>
        <end position="235"/>
    </location>
</feature>
<evidence type="ECO:0000256" key="1">
    <source>
        <dbReference type="ARBA" id="ARBA00004651"/>
    </source>
</evidence>
<accession>A0ABY4N561</accession>
<keyword evidence="5 7" id="KW-0472">Membrane</keyword>